<comment type="similarity">
    <text evidence="2 12">Belongs to the type II topoisomerase GyrB family.</text>
</comment>
<evidence type="ECO:0000256" key="4">
    <source>
        <dbReference type="ARBA" id="ARBA00019166"/>
    </source>
</evidence>
<feature type="binding site" evidence="12">
    <location>
        <position position="424"/>
    </location>
    <ligand>
        <name>Mg(2+)</name>
        <dbReference type="ChEBI" id="CHEBI:18420"/>
        <label>1</label>
        <note>catalytic</note>
    </ligand>
</feature>
<dbReference type="SUPFAM" id="SSF56719">
    <property type="entry name" value="Type II DNA topoisomerase"/>
    <property type="match status" value="1"/>
</dbReference>
<dbReference type="Pfam" id="PF01751">
    <property type="entry name" value="Toprim"/>
    <property type="match status" value="1"/>
</dbReference>
<evidence type="ECO:0000256" key="10">
    <source>
        <dbReference type="ARBA" id="ARBA00023125"/>
    </source>
</evidence>
<dbReference type="PROSITE" id="PS00177">
    <property type="entry name" value="TOPOISOMERASE_II"/>
    <property type="match status" value="1"/>
</dbReference>
<dbReference type="CDD" id="cd03366">
    <property type="entry name" value="TOPRIM_TopoIIA_GyrB"/>
    <property type="match status" value="1"/>
</dbReference>
<evidence type="ECO:0000313" key="15">
    <source>
        <dbReference type="Proteomes" id="UP000294404"/>
    </source>
</evidence>
<dbReference type="NCBIfam" id="TIGR01059">
    <property type="entry name" value="gyrB"/>
    <property type="match status" value="1"/>
</dbReference>
<comment type="subcellular location">
    <subcellularLocation>
        <location evidence="12">Cytoplasm</location>
    </subcellularLocation>
</comment>
<dbReference type="Proteomes" id="UP000294404">
    <property type="component" value="Chromosome"/>
</dbReference>
<dbReference type="InterPro" id="IPR034160">
    <property type="entry name" value="TOPRIM_GyrB"/>
</dbReference>
<dbReference type="InterPro" id="IPR020568">
    <property type="entry name" value="Ribosomal_Su5_D2-typ_SF"/>
</dbReference>
<dbReference type="Pfam" id="PF18053">
    <property type="entry name" value="GyrB_insert"/>
    <property type="match status" value="1"/>
</dbReference>
<feature type="site" description="Interaction with DNA" evidence="12">
    <location>
        <position position="449"/>
    </location>
</feature>
<dbReference type="PANTHER" id="PTHR45866:SF1">
    <property type="entry name" value="DNA GYRASE SUBUNIT B, MITOCHONDRIAL"/>
    <property type="match status" value="1"/>
</dbReference>
<comment type="miscellaneous">
    <text evidence="12">Few gyrases are as efficient as E.coli at forming negative supercoils. Not all organisms have 2 type II topoisomerases; in organisms with a single type II topoisomerase this enzyme also has to decatenate newly replicated chromosomes.</text>
</comment>
<dbReference type="EC" id="5.6.2.2" evidence="3 12"/>
<evidence type="ECO:0000256" key="5">
    <source>
        <dbReference type="ARBA" id="ARBA00022723"/>
    </source>
</evidence>
<dbReference type="GO" id="GO:0006265">
    <property type="term" value="P:DNA topological change"/>
    <property type="evidence" value="ECO:0007669"/>
    <property type="project" value="UniProtKB-UniRule"/>
</dbReference>
<evidence type="ECO:0000256" key="8">
    <source>
        <dbReference type="ARBA" id="ARBA00022842"/>
    </source>
</evidence>
<dbReference type="EMBL" id="LR217695">
    <property type="protein sequence ID" value="VFP77988.1"/>
    <property type="molecule type" value="Genomic_DNA"/>
</dbReference>
<dbReference type="InterPro" id="IPR011557">
    <property type="entry name" value="GyrB"/>
</dbReference>
<evidence type="ECO:0000256" key="11">
    <source>
        <dbReference type="ARBA" id="ARBA00023235"/>
    </source>
</evidence>
<feature type="site" description="Interaction with DNA" evidence="12">
    <location>
        <position position="452"/>
    </location>
</feature>
<dbReference type="GO" id="GO:0005694">
    <property type="term" value="C:chromosome"/>
    <property type="evidence" value="ECO:0007669"/>
    <property type="project" value="InterPro"/>
</dbReference>
<dbReference type="PANTHER" id="PTHR45866">
    <property type="entry name" value="DNA GYRASE/TOPOISOMERASE SUBUNIT B"/>
    <property type="match status" value="1"/>
</dbReference>
<evidence type="ECO:0000313" key="14">
    <source>
        <dbReference type="EMBL" id="VFP77988.1"/>
    </source>
</evidence>
<keyword evidence="7 12" id="KW-0067">ATP-binding</keyword>
<keyword evidence="5 12" id="KW-0479">Metal-binding</keyword>
<dbReference type="PROSITE" id="PS50880">
    <property type="entry name" value="TOPRIM"/>
    <property type="match status" value="1"/>
</dbReference>
<dbReference type="NCBIfam" id="NF011501">
    <property type="entry name" value="PRK14939.1"/>
    <property type="match status" value="1"/>
</dbReference>
<evidence type="ECO:0000256" key="3">
    <source>
        <dbReference type="ARBA" id="ARBA00012895"/>
    </source>
</evidence>
<dbReference type="FunFam" id="3.30.565.10:FF:000002">
    <property type="entry name" value="DNA gyrase subunit B"/>
    <property type="match status" value="1"/>
</dbReference>
<dbReference type="GO" id="GO:0046872">
    <property type="term" value="F:metal ion binding"/>
    <property type="evidence" value="ECO:0007669"/>
    <property type="project" value="UniProtKB-KW"/>
</dbReference>
<dbReference type="FunFam" id="3.40.50.670:FF:000001">
    <property type="entry name" value="DNA topoisomerase 2"/>
    <property type="match status" value="1"/>
</dbReference>
<comment type="function">
    <text evidence="12">A type II topoisomerase that negatively supercoils closed circular double-stranded (ds) DNA in an ATP-dependent manner to modulate DNA topology and maintain chromosomes in an underwound state. Negative supercoiling favors strand separation, and DNA replication, transcription, recombination and repair, all of which involve strand separation. Also able to catalyze the interconversion of other topological isomers of dsDNA rings, including catenanes and knotted rings. Type II topoisomerases break and join 2 DNA strands simultaneously in an ATP-dependent manner.</text>
</comment>
<dbReference type="InterPro" id="IPR036890">
    <property type="entry name" value="HATPase_C_sf"/>
</dbReference>
<dbReference type="InterPro" id="IPR002288">
    <property type="entry name" value="DNA_gyrase_B_C"/>
</dbReference>
<name>A0A451CXL6_9GAMM</name>
<accession>A0A451CXL6</accession>
<dbReference type="InterPro" id="IPR001241">
    <property type="entry name" value="Topo_IIA"/>
</dbReference>
<dbReference type="InterPro" id="IPR014721">
    <property type="entry name" value="Ribsml_uS5_D2-typ_fold_subgr"/>
</dbReference>
<dbReference type="GO" id="GO:0003918">
    <property type="term" value="F:DNA topoisomerase type II (double strand cut, ATP-hydrolyzing) activity"/>
    <property type="evidence" value="ECO:0007669"/>
    <property type="project" value="UniProtKB-UniRule"/>
</dbReference>
<feature type="binding site" evidence="12">
    <location>
        <position position="498"/>
    </location>
    <ligand>
        <name>Mg(2+)</name>
        <dbReference type="ChEBI" id="CHEBI:18420"/>
        <label>1</label>
        <note>catalytic</note>
    </ligand>
</feature>
<comment type="catalytic activity">
    <reaction evidence="1 12">
        <text>ATP-dependent breakage, passage and rejoining of double-stranded DNA.</text>
        <dbReference type="EC" id="5.6.2.2"/>
    </reaction>
</comment>
<dbReference type="InterPro" id="IPR018522">
    <property type="entry name" value="TopoIIA_CS"/>
</dbReference>
<evidence type="ECO:0000256" key="7">
    <source>
        <dbReference type="ARBA" id="ARBA00022840"/>
    </source>
</evidence>
<dbReference type="Pfam" id="PF00204">
    <property type="entry name" value="DNA_gyraseB"/>
    <property type="match status" value="1"/>
</dbReference>
<dbReference type="GO" id="GO:0006261">
    <property type="term" value="P:DNA-templated DNA replication"/>
    <property type="evidence" value="ECO:0007669"/>
    <property type="project" value="UniProtKB-UniRule"/>
</dbReference>
<keyword evidence="9 12" id="KW-0799">Topoisomerase</keyword>
<protein>
    <recommendedName>
        <fullName evidence="4 12">DNA gyrase subunit B</fullName>
        <ecNumber evidence="3 12">5.6.2.2</ecNumber>
    </recommendedName>
</protein>
<keyword evidence="12" id="KW-0963">Cytoplasm</keyword>
<dbReference type="Gene3D" id="3.30.230.10">
    <property type="match status" value="1"/>
</dbReference>
<keyword evidence="11 12" id="KW-0413">Isomerase</keyword>
<sequence length="803" mass="93086">MSNSYTSSNIKILKGLDAVRKRPGMYIGDTDDGTGLHHMVFEVVDNAIDEALAGYCDLIEVIIHTDNSVSVRDNGRGIPIDIHPEVGISAAEVIMTVLHAGGKFDENSYKVSGGLHGVGISVVNALSERLDLCIYRNKKKYQQKYLNGNPQKLLSYSGKTQRKGTKIRFWPNKNIFTNHNTFQCDILQKRLQELSYLNNNVKIKLKDFNNKKKFQYFHKGGIKSFIKYLNINKKPIHNKIFIFQKKKKSVEVNIAMQWNTTFQEKILCFTNNVPQQDGGSHLSGFRAALTRTLNCFSDKEKPNKKNKIIVTGEDTREGLTALISIKMFNPKFSSQTKEKLVSSEVKSVVETLLNEHLMNFLLENPKDAKTIVNKIIQSARSREAAKKAREITRKKGLLEVANLPGKLSDCQEKDPVFSEIYLVEGDSAGGSAKQGRNRRNQAVLPLKGKILNIEKARFEKIITSPELITLITALGCGFGKEEYNFKKLRYHHIIIMTDADVDGLHIRTLLLTFFFRQMPELIEKGHIYIAQPPLYKVKQGKKEKYIMHAKALYQYQYKIIQKNSYIQYINQTDKKKIKRKFSIIINEYQKLKKKYFLNNPHIPIFIYKAMLYIFPLKNLKNKKIVEKWIQKLIKILQNQNLSNKNHIYSYHIKKNNIYFEPLLSISNKKNFYLYSLKKIFLSISKYKIFLKFIKKINFITKNHAYIKFHNKKFIFKNIDDIIDSLIKETQKLIHIQRYKGLGEMNPEQLWTTTMNPKTRKMLQITMHDAHAANQLFSTLMGDSVEPRRRFIKINALYAKNIDI</sequence>
<dbReference type="InterPro" id="IPR006171">
    <property type="entry name" value="TOPRIM_dom"/>
</dbReference>
<dbReference type="CDD" id="cd00822">
    <property type="entry name" value="TopoII_Trans_DNA_gyrase"/>
    <property type="match status" value="1"/>
</dbReference>
<dbReference type="Pfam" id="PF00986">
    <property type="entry name" value="DNA_gyraseB_C"/>
    <property type="match status" value="1"/>
</dbReference>
<feature type="domain" description="Toprim" evidence="13">
    <location>
        <begin position="418"/>
        <end position="533"/>
    </location>
</feature>
<dbReference type="InterPro" id="IPR013506">
    <property type="entry name" value="Topo_IIA_bsu_dom2"/>
</dbReference>
<evidence type="ECO:0000256" key="9">
    <source>
        <dbReference type="ARBA" id="ARBA00023029"/>
    </source>
</evidence>
<organism evidence="14 15">
    <name type="scientific">Buchnera aphidicola</name>
    <name type="common">Cinara cuneomaculata</name>
    <dbReference type="NCBI Taxonomy" id="1660040"/>
    <lineage>
        <taxon>Bacteria</taxon>
        <taxon>Pseudomonadati</taxon>
        <taxon>Pseudomonadota</taxon>
        <taxon>Gammaproteobacteria</taxon>
        <taxon>Enterobacterales</taxon>
        <taxon>Erwiniaceae</taxon>
        <taxon>Buchnera</taxon>
    </lineage>
</organism>
<evidence type="ECO:0000256" key="1">
    <source>
        <dbReference type="ARBA" id="ARBA00000185"/>
    </source>
</evidence>
<dbReference type="SUPFAM" id="SSF54211">
    <property type="entry name" value="Ribosomal protein S5 domain 2-like"/>
    <property type="match status" value="1"/>
</dbReference>
<dbReference type="SMART" id="SM00387">
    <property type="entry name" value="HATPase_c"/>
    <property type="match status" value="1"/>
</dbReference>
<dbReference type="FunFam" id="3.30.230.10:FF:000005">
    <property type="entry name" value="DNA gyrase subunit B"/>
    <property type="match status" value="1"/>
</dbReference>
<dbReference type="InterPro" id="IPR000565">
    <property type="entry name" value="Topo_IIA_B"/>
</dbReference>
<keyword evidence="6 12" id="KW-0547">Nucleotide-binding</keyword>
<dbReference type="Gene3D" id="3.40.50.670">
    <property type="match status" value="2"/>
</dbReference>
<dbReference type="GO" id="GO:0005737">
    <property type="term" value="C:cytoplasm"/>
    <property type="evidence" value="ECO:0007669"/>
    <property type="project" value="UniProtKB-SubCell"/>
</dbReference>
<gene>
    <name evidence="12 14" type="primary">gyrB</name>
    <name evidence="14" type="ORF">BUCICUMA2628_002</name>
</gene>
<keyword evidence="8 12" id="KW-0460">Magnesium</keyword>
<reference evidence="14 15" key="1">
    <citation type="submission" date="2019-02" db="EMBL/GenBank/DDBJ databases">
        <authorList>
            <person name="Manzano-Marin A."/>
            <person name="Manzano-Marin A."/>
        </authorList>
    </citation>
    <scope>NUCLEOTIDE SEQUENCE [LARGE SCALE GENOMIC DNA]</scope>
    <source>
        <strain evidence="14 15">BuCicuneomaculata</strain>
    </source>
</reference>
<dbReference type="GO" id="GO:0003677">
    <property type="term" value="F:DNA binding"/>
    <property type="evidence" value="ECO:0007669"/>
    <property type="project" value="UniProtKB-KW"/>
</dbReference>
<dbReference type="GO" id="GO:0005524">
    <property type="term" value="F:ATP binding"/>
    <property type="evidence" value="ECO:0007669"/>
    <property type="project" value="UniProtKB-UniRule"/>
</dbReference>
<dbReference type="InterPro" id="IPR013759">
    <property type="entry name" value="Topo_IIA_B_C"/>
</dbReference>
<dbReference type="PRINTS" id="PR00418">
    <property type="entry name" value="TPI2FAMILY"/>
</dbReference>
<dbReference type="SMART" id="SM00433">
    <property type="entry name" value="TOP2c"/>
    <property type="match status" value="1"/>
</dbReference>
<evidence type="ECO:0000256" key="6">
    <source>
        <dbReference type="ARBA" id="ARBA00022741"/>
    </source>
</evidence>
<dbReference type="HAMAP" id="MF_01898">
    <property type="entry name" value="GyrB"/>
    <property type="match status" value="1"/>
</dbReference>
<dbReference type="PRINTS" id="PR01159">
    <property type="entry name" value="DNAGYRASEB"/>
</dbReference>
<feature type="binding site" evidence="12">
    <location>
        <position position="500"/>
    </location>
    <ligand>
        <name>Mg(2+)</name>
        <dbReference type="ChEBI" id="CHEBI:18420"/>
        <label>2</label>
    </ligand>
</feature>
<proteinExistence type="inferred from homology"/>
<dbReference type="InterPro" id="IPR013760">
    <property type="entry name" value="Topo_IIA-like_dom_sf"/>
</dbReference>
<comment type="subunit">
    <text evidence="12">Heterotetramer, composed of two GyrA and two GyrB chains. In the heterotetramer, GyrA contains the active site tyrosine that forms a transient covalent intermediate with DNA, while GyrB binds cofactors and catalyzes ATP hydrolysis.</text>
</comment>
<dbReference type="SUPFAM" id="SSF55874">
    <property type="entry name" value="ATPase domain of HSP90 chaperone/DNA topoisomerase II/histidine kinase"/>
    <property type="match status" value="1"/>
</dbReference>
<feature type="binding site" evidence="12">
    <location>
        <position position="498"/>
    </location>
    <ligand>
        <name>Mg(2+)</name>
        <dbReference type="ChEBI" id="CHEBI:18420"/>
        <label>2</label>
    </ligand>
</feature>
<dbReference type="Gene3D" id="3.30.565.10">
    <property type="entry name" value="Histidine kinase-like ATPase, C-terminal domain"/>
    <property type="match status" value="1"/>
</dbReference>
<evidence type="ECO:0000259" key="13">
    <source>
        <dbReference type="PROSITE" id="PS50880"/>
    </source>
</evidence>
<dbReference type="InterPro" id="IPR041423">
    <property type="entry name" value="GyrB_insert"/>
</dbReference>
<evidence type="ECO:0000256" key="2">
    <source>
        <dbReference type="ARBA" id="ARBA00010708"/>
    </source>
</evidence>
<dbReference type="NCBIfam" id="NF004189">
    <property type="entry name" value="PRK05644.1"/>
    <property type="match status" value="1"/>
</dbReference>
<comment type="cofactor">
    <cofactor evidence="12">
        <name>Mg(2+)</name>
        <dbReference type="ChEBI" id="CHEBI:18420"/>
    </cofactor>
    <cofactor evidence="12">
        <name>Mn(2+)</name>
        <dbReference type="ChEBI" id="CHEBI:29035"/>
    </cofactor>
    <cofactor evidence="12">
        <name>Ca(2+)</name>
        <dbReference type="ChEBI" id="CHEBI:29108"/>
    </cofactor>
    <text evidence="12">Binds two Mg(2+) per subunit. The magnesium ions form salt bridges with both the protein and the DNA. Can also accept other divalent metal cations, such as Mn(2+) or Ca(2+).</text>
</comment>
<dbReference type="RefSeq" id="WP_154026943.1">
    <property type="nucleotide sequence ID" value="NZ_LR217695.1"/>
</dbReference>
<dbReference type="OrthoDB" id="9802808at2"/>
<dbReference type="CDD" id="cd16928">
    <property type="entry name" value="HATPase_GyrB-like"/>
    <property type="match status" value="1"/>
</dbReference>
<keyword evidence="10" id="KW-0238">DNA-binding</keyword>
<dbReference type="InterPro" id="IPR003594">
    <property type="entry name" value="HATPase_dom"/>
</dbReference>
<dbReference type="AlphaFoldDB" id="A0A451CXL6"/>
<evidence type="ECO:0000256" key="12">
    <source>
        <dbReference type="HAMAP-Rule" id="MF_01898"/>
    </source>
</evidence>
<dbReference type="Pfam" id="PF02518">
    <property type="entry name" value="HATPase_c"/>
    <property type="match status" value="1"/>
</dbReference>